<dbReference type="PANTHER" id="PTHR33507:SF3">
    <property type="entry name" value="INNER MEMBRANE PROTEIN YBBJ"/>
    <property type="match status" value="1"/>
</dbReference>
<dbReference type="RefSeq" id="WP_289503152.1">
    <property type="nucleotide sequence ID" value="NZ_CP116805.1"/>
</dbReference>
<dbReference type="AlphaFoldDB" id="A0AAF0BLM9"/>
<reference evidence="7" key="1">
    <citation type="submission" date="2023-01" db="EMBL/GenBank/DDBJ databases">
        <title>The genome sequence of Kordiimonadaceae bacterium 6D33.</title>
        <authorList>
            <person name="Liu Y."/>
        </authorList>
    </citation>
    <scope>NUCLEOTIDE SEQUENCE</scope>
    <source>
        <strain evidence="7">6D33</strain>
    </source>
</reference>
<keyword evidence="8" id="KW-1185">Reference proteome</keyword>
<evidence type="ECO:0000256" key="4">
    <source>
        <dbReference type="ARBA" id="ARBA00023136"/>
    </source>
</evidence>
<evidence type="ECO:0000313" key="8">
    <source>
        <dbReference type="Proteomes" id="UP001217500"/>
    </source>
</evidence>
<feature type="transmembrane region" description="Helical" evidence="5">
    <location>
        <begin position="33"/>
        <end position="55"/>
    </location>
</feature>
<dbReference type="InterPro" id="IPR052165">
    <property type="entry name" value="Membrane_assoc_protease"/>
</dbReference>
<feature type="domain" description="NfeD-like C-terminal" evidence="6">
    <location>
        <begin position="97"/>
        <end position="150"/>
    </location>
</feature>
<name>A0AAF0BLM9_9PROT</name>
<dbReference type="Pfam" id="PF01957">
    <property type="entry name" value="NfeD"/>
    <property type="match status" value="1"/>
</dbReference>
<feature type="transmembrane region" description="Helical" evidence="5">
    <location>
        <begin position="61"/>
        <end position="80"/>
    </location>
</feature>
<keyword evidence="2 5" id="KW-0812">Transmembrane</keyword>
<dbReference type="InterPro" id="IPR002810">
    <property type="entry name" value="NfeD-like_C"/>
</dbReference>
<dbReference type="Gene3D" id="2.40.50.140">
    <property type="entry name" value="Nucleic acid-binding proteins"/>
    <property type="match status" value="1"/>
</dbReference>
<accession>A0AAF0BLM9</accession>
<protein>
    <submittedName>
        <fullName evidence="7">NfeD family protein</fullName>
    </submittedName>
</protein>
<dbReference type="KEGG" id="gso:PH603_13960"/>
<feature type="transmembrane region" description="Helical" evidence="5">
    <location>
        <begin position="6"/>
        <end position="26"/>
    </location>
</feature>
<dbReference type="PANTHER" id="PTHR33507">
    <property type="entry name" value="INNER MEMBRANE PROTEIN YBBJ"/>
    <property type="match status" value="1"/>
</dbReference>
<evidence type="ECO:0000313" key="7">
    <source>
        <dbReference type="EMBL" id="WCL53640.1"/>
    </source>
</evidence>
<dbReference type="InterPro" id="IPR012340">
    <property type="entry name" value="NA-bd_OB-fold"/>
</dbReference>
<proteinExistence type="predicted"/>
<dbReference type="Proteomes" id="UP001217500">
    <property type="component" value="Chromosome"/>
</dbReference>
<keyword evidence="4 5" id="KW-0472">Membrane</keyword>
<organism evidence="7 8">
    <name type="scientific">Gimibacter soli</name>
    <dbReference type="NCBI Taxonomy" id="3024400"/>
    <lineage>
        <taxon>Bacteria</taxon>
        <taxon>Pseudomonadati</taxon>
        <taxon>Pseudomonadota</taxon>
        <taxon>Alphaproteobacteria</taxon>
        <taxon>Kordiimonadales</taxon>
        <taxon>Temperatibacteraceae</taxon>
        <taxon>Gimibacter</taxon>
    </lineage>
</organism>
<dbReference type="GO" id="GO:0005886">
    <property type="term" value="C:plasma membrane"/>
    <property type="evidence" value="ECO:0007669"/>
    <property type="project" value="TreeGrafter"/>
</dbReference>
<dbReference type="EMBL" id="CP116805">
    <property type="protein sequence ID" value="WCL53640.1"/>
    <property type="molecule type" value="Genomic_DNA"/>
</dbReference>
<evidence type="ECO:0000259" key="6">
    <source>
        <dbReference type="Pfam" id="PF01957"/>
    </source>
</evidence>
<sequence length="175" mass="18227">MELESGWLVANAHWLWWGAGLLLLAGEMVLPGVYLLWIGIAGIITGAFAFIWPGSGLEGQGVVFAVLAGASIYIASRYIYSRDTSSTVTSVNRKGQGHVGKVYVVVDAIANGRGHVQVGDSRWLAEGPDAAVGTPVRVVAVDGIVLIVAPLENTAGIDTVDDRSGSQLPGGDASR</sequence>
<keyword evidence="3 5" id="KW-1133">Transmembrane helix</keyword>
<gene>
    <name evidence="7" type="ORF">PH603_13960</name>
</gene>
<evidence type="ECO:0000256" key="3">
    <source>
        <dbReference type="ARBA" id="ARBA00022989"/>
    </source>
</evidence>
<evidence type="ECO:0000256" key="1">
    <source>
        <dbReference type="ARBA" id="ARBA00004141"/>
    </source>
</evidence>
<evidence type="ECO:0000256" key="2">
    <source>
        <dbReference type="ARBA" id="ARBA00022692"/>
    </source>
</evidence>
<evidence type="ECO:0000256" key="5">
    <source>
        <dbReference type="SAM" id="Phobius"/>
    </source>
</evidence>
<comment type="subcellular location">
    <subcellularLocation>
        <location evidence="1">Membrane</location>
        <topology evidence="1">Multi-pass membrane protein</topology>
    </subcellularLocation>
</comment>